<evidence type="ECO:0000256" key="1">
    <source>
        <dbReference type="SAM" id="MobiDB-lite"/>
    </source>
</evidence>
<feature type="transmembrane region" description="Helical" evidence="2">
    <location>
        <begin position="67"/>
        <end position="87"/>
    </location>
</feature>
<feature type="transmembrane region" description="Helical" evidence="2">
    <location>
        <begin position="28"/>
        <end position="47"/>
    </location>
</feature>
<name>A0A9K3PKD8_9STRA</name>
<keyword evidence="2" id="KW-1133">Transmembrane helix</keyword>
<keyword evidence="4" id="KW-1185">Reference proteome</keyword>
<evidence type="ECO:0000256" key="2">
    <source>
        <dbReference type="SAM" id="Phobius"/>
    </source>
</evidence>
<organism evidence="3 4">
    <name type="scientific">Nitzschia inconspicua</name>
    <dbReference type="NCBI Taxonomy" id="303405"/>
    <lineage>
        <taxon>Eukaryota</taxon>
        <taxon>Sar</taxon>
        <taxon>Stramenopiles</taxon>
        <taxon>Ochrophyta</taxon>
        <taxon>Bacillariophyta</taxon>
        <taxon>Bacillariophyceae</taxon>
        <taxon>Bacillariophycidae</taxon>
        <taxon>Bacillariales</taxon>
        <taxon>Bacillariaceae</taxon>
        <taxon>Nitzschia</taxon>
    </lineage>
</organism>
<keyword evidence="2" id="KW-0812">Transmembrane</keyword>
<reference evidence="3" key="1">
    <citation type="journal article" date="2021" name="Sci. Rep.">
        <title>Diploid genomic architecture of Nitzschia inconspicua, an elite biomass production diatom.</title>
        <authorList>
            <person name="Oliver A."/>
            <person name="Podell S."/>
            <person name="Pinowska A."/>
            <person name="Traller J.C."/>
            <person name="Smith S.R."/>
            <person name="McClure R."/>
            <person name="Beliaev A."/>
            <person name="Bohutskyi P."/>
            <person name="Hill E.A."/>
            <person name="Rabines A."/>
            <person name="Zheng H."/>
            <person name="Allen L.Z."/>
            <person name="Kuo A."/>
            <person name="Grigoriev I.V."/>
            <person name="Allen A.E."/>
            <person name="Hazlebeck D."/>
            <person name="Allen E.E."/>
        </authorList>
    </citation>
    <scope>NUCLEOTIDE SEQUENCE</scope>
    <source>
        <strain evidence="3">Hildebrandi</strain>
    </source>
</reference>
<gene>
    <name evidence="3" type="ORF">IV203_010342</name>
</gene>
<feature type="transmembrane region" description="Helical" evidence="2">
    <location>
        <begin position="360"/>
        <end position="380"/>
    </location>
</feature>
<feature type="compositionally biased region" description="Low complexity" evidence="1">
    <location>
        <begin position="661"/>
        <end position="672"/>
    </location>
</feature>
<protein>
    <submittedName>
        <fullName evidence="3">NAD dependent epimerase/dehydratase family protein</fullName>
    </submittedName>
</protein>
<evidence type="ECO:0000313" key="3">
    <source>
        <dbReference type="EMBL" id="KAG7350982.1"/>
    </source>
</evidence>
<dbReference type="AlphaFoldDB" id="A0A9K3PKD8"/>
<accession>A0A9K3PKD8</accession>
<feature type="region of interest" description="Disordered" evidence="1">
    <location>
        <begin position="660"/>
        <end position="682"/>
    </location>
</feature>
<evidence type="ECO:0000313" key="4">
    <source>
        <dbReference type="Proteomes" id="UP000693970"/>
    </source>
</evidence>
<comment type="caution">
    <text evidence="3">The sequence shown here is derived from an EMBL/GenBank/DDBJ whole genome shotgun (WGS) entry which is preliminary data.</text>
</comment>
<reference evidence="3" key="2">
    <citation type="submission" date="2021-04" db="EMBL/GenBank/DDBJ databases">
        <authorList>
            <person name="Podell S."/>
        </authorList>
    </citation>
    <scope>NUCLEOTIDE SEQUENCE</scope>
    <source>
        <strain evidence="3">Hildebrandi</strain>
    </source>
</reference>
<dbReference type="Proteomes" id="UP000693970">
    <property type="component" value="Unassembled WGS sequence"/>
</dbReference>
<keyword evidence="2" id="KW-0472">Membrane</keyword>
<dbReference type="OrthoDB" id="5824at2759"/>
<feature type="transmembrane region" description="Helical" evidence="2">
    <location>
        <begin position="6"/>
        <end position="23"/>
    </location>
</feature>
<proteinExistence type="predicted"/>
<dbReference type="EMBL" id="JAGRRH010000018">
    <property type="protein sequence ID" value="KAG7350982.1"/>
    <property type="molecule type" value="Genomic_DNA"/>
</dbReference>
<sequence length="731" mass="82202">MAEIASISPFIYVATFFFVLSAISSDLLFIRISLTGGFLFLVLASLSGQNSSGSFDYIPLSDGIIDIPMFVNMALFCLNFTIVLRLIRDEQPHGKLTPDEEALFRFFQSRSGMTPLQFRYVLQNGEFVEFPPNTVVPKCASTLYLVIEGKVICKTTGNCSSRTFFKRSGEFFDIKLFNLFSLPVGFDNSDIHAKTLTATKCFRWNVYGLVAMREAKSPSLIEYWEYLILTSLTGAAIRHHLKRDDTLYDSLMIPERKEWLEGARSRDFLMEITTEAGTWGHWKEQFATIRSSLMHVIPPRGVRQHPALPHGINPKQAYLELLCKAAEREYAAEEQQQTANTTESKVITVSSKSKKGDVEMGCFGLSVAIVALLLLVNPATGLATLNPKPKLLVLGLGRVGLEVARTTLNTFEQDDQPIQVVGTVRDASVVGSIDDGIQRIAFEPDAVQKELMGLGDTKLGTATHVLFTIPLQREPDPTMEQVWNHVQEWWDEYPEGKLGIISTTGVFGDHEGRRVTEESPLLCQTGSNANLYRRLEENWIRHAEQSTESNDIRLLIFRCAGIYDRTRSALHTIYKSGYDVPSKKELSTATTVSKTNRIHTRDFARAVVNGLFLYTNKKGAMNETSRIYNLADDEPENRDVVLLYAKELLLSIGCSLPNPISSKTPSRSSTSRQSRRTMEQKLVDNQRMKEELLSRCGLIYPSYREGLKSILMDPSTPWHQAKQKQQLNSIS</sequence>